<organism evidence="4 5">
    <name type="scientific">Podospora fimiseda</name>
    <dbReference type="NCBI Taxonomy" id="252190"/>
    <lineage>
        <taxon>Eukaryota</taxon>
        <taxon>Fungi</taxon>
        <taxon>Dikarya</taxon>
        <taxon>Ascomycota</taxon>
        <taxon>Pezizomycotina</taxon>
        <taxon>Sordariomycetes</taxon>
        <taxon>Sordariomycetidae</taxon>
        <taxon>Sordariales</taxon>
        <taxon>Podosporaceae</taxon>
        <taxon>Podospora</taxon>
    </lineage>
</organism>
<feature type="transmembrane region" description="Helical" evidence="2">
    <location>
        <begin position="246"/>
        <end position="266"/>
    </location>
</feature>
<evidence type="ECO:0000313" key="5">
    <source>
        <dbReference type="Proteomes" id="UP001301958"/>
    </source>
</evidence>
<keyword evidence="2" id="KW-1133">Transmembrane helix</keyword>
<feature type="chain" id="PRO_5042919587" description="Infection structure specific protein" evidence="3">
    <location>
        <begin position="19"/>
        <end position="267"/>
    </location>
</feature>
<keyword evidence="5" id="KW-1185">Reference proteome</keyword>
<proteinExistence type="predicted"/>
<evidence type="ECO:0008006" key="6">
    <source>
        <dbReference type="Google" id="ProtNLM"/>
    </source>
</evidence>
<feature type="compositionally biased region" description="Gly residues" evidence="1">
    <location>
        <begin position="211"/>
        <end position="228"/>
    </location>
</feature>
<sequence>MHLSTLISSTLTLGLAIAQSTTLTTAKPQTTDHDDRIHGIEPGATISTLIPGVFEPLPTTSVNAPKCSAAIKSFSSAHPDPTFDPEVGSWMDAVYDTFTYPTITASPPSEEYYTAVCDPHYVVLSATPPASLAAKVSSNFARVTTWAAEVGPEATKVARACIEEEGHLDGARKVLLGVAPNISACIVAYKVLESGTAALDEAPAKATETGTGAGAGAGAGTGNGNGTGEGEESKDETNAGMKIEGLGVMGVVITSVVAGFVVMMGMM</sequence>
<keyword evidence="2" id="KW-0812">Transmembrane</keyword>
<evidence type="ECO:0000256" key="3">
    <source>
        <dbReference type="SAM" id="SignalP"/>
    </source>
</evidence>
<protein>
    <recommendedName>
        <fullName evidence="6">Infection structure specific protein</fullName>
    </recommendedName>
</protein>
<dbReference type="AlphaFoldDB" id="A0AAN7GTQ4"/>
<dbReference type="EMBL" id="MU865396">
    <property type="protein sequence ID" value="KAK4224313.1"/>
    <property type="molecule type" value="Genomic_DNA"/>
</dbReference>
<keyword evidence="2" id="KW-0472">Membrane</keyword>
<feature type="region of interest" description="Disordered" evidence="1">
    <location>
        <begin position="207"/>
        <end position="237"/>
    </location>
</feature>
<name>A0AAN7GTQ4_9PEZI</name>
<evidence type="ECO:0000313" key="4">
    <source>
        <dbReference type="EMBL" id="KAK4224313.1"/>
    </source>
</evidence>
<evidence type="ECO:0000256" key="2">
    <source>
        <dbReference type="SAM" id="Phobius"/>
    </source>
</evidence>
<feature type="signal peptide" evidence="3">
    <location>
        <begin position="1"/>
        <end position="18"/>
    </location>
</feature>
<comment type="caution">
    <text evidence="4">The sequence shown here is derived from an EMBL/GenBank/DDBJ whole genome shotgun (WGS) entry which is preliminary data.</text>
</comment>
<gene>
    <name evidence="4" type="ORF">QBC38DRAFT_485688</name>
</gene>
<reference evidence="4" key="1">
    <citation type="journal article" date="2023" name="Mol. Phylogenet. Evol.">
        <title>Genome-scale phylogeny and comparative genomics of the fungal order Sordariales.</title>
        <authorList>
            <person name="Hensen N."/>
            <person name="Bonometti L."/>
            <person name="Westerberg I."/>
            <person name="Brannstrom I.O."/>
            <person name="Guillou S."/>
            <person name="Cros-Aarteil S."/>
            <person name="Calhoun S."/>
            <person name="Haridas S."/>
            <person name="Kuo A."/>
            <person name="Mondo S."/>
            <person name="Pangilinan J."/>
            <person name="Riley R."/>
            <person name="LaButti K."/>
            <person name="Andreopoulos B."/>
            <person name="Lipzen A."/>
            <person name="Chen C."/>
            <person name="Yan M."/>
            <person name="Daum C."/>
            <person name="Ng V."/>
            <person name="Clum A."/>
            <person name="Steindorff A."/>
            <person name="Ohm R.A."/>
            <person name="Martin F."/>
            <person name="Silar P."/>
            <person name="Natvig D.O."/>
            <person name="Lalanne C."/>
            <person name="Gautier V."/>
            <person name="Ament-Velasquez S.L."/>
            <person name="Kruys A."/>
            <person name="Hutchinson M.I."/>
            <person name="Powell A.J."/>
            <person name="Barry K."/>
            <person name="Miller A.N."/>
            <person name="Grigoriev I.V."/>
            <person name="Debuchy R."/>
            <person name="Gladieux P."/>
            <person name="Hiltunen Thoren M."/>
            <person name="Johannesson H."/>
        </authorList>
    </citation>
    <scope>NUCLEOTIDE SEQUENCE</scope>
    <source>
        <strain evidence="4">CBS 990.96</strain>
    </source>
</reference>
<dbReference type="Proteomes" id="UP001301958">
    <property type="component" value="Unassembled WGS sequence"/>
</dbReference>
<evidence type="ECO:0000256" key="1">
    <source>
        <dbReference type="SAM" id="MobiDB-lite"/>
    </source>
</evidence>
<reference evidence="4" key="2">
    <citation type="submission" date="2023-05" db="EMBL/GenBank/DDBJ databases">
        <authorList>
            <consortium name="Lawrence Berkeley National Laboratory"/>
            <person name="Steindorff A."/>
            <person name="Hensen N."/>
            <person name="Bonometti L."/>
            <person name="Westerberg I."/>
            <person name="Brannstrom I.O."/>
            <person name="Guillou S."/>
            <person name="Cros-Aarteil S."/>
            <person name="Calhoun S."/>
            <person name="Haridas S."/>
            <person name="Kuo A."/>
            <person name="Mondo S."/>
            <person name="Pangilinan J."/>
            <person name="Riley R."/>
            <person name="Labutti K."/>
            <person name="Andreopoulos B."/>
            <person name="Lipzen A."/>
            <person name="Chen C."/>
            <person name="Yanf M."/>
            <person name="Daum C."/>
            <person name="Ng V."/>
            <person name="Clum A."/>
            <person name="Ohm R."/>
            <person name="Martin F."/>
            <person name="Silar P."/>
            <person name="Natvig D."/>
            <person name="Lalanne C."/>
            <person name="Gautier V."/>
            <person name="Ament-Velasquez S.L."/>
            <person name="Kruys A."/>
            <person name="Hutchinson M.I."/>
            <person name="Powell A.J."/>
            <person name="Barry K."/>
            <person name="Miller A.N."/>
            <person name="Grigoriev I.V."/>
            <person name="Debuchy R."/>
            <person name="Gladieux P."/>
            <person name="Thoren M.H."/>
            <person name="Johannesson H."/>
        </authorList>
    </citation>
    <scope>NUCLEOTIDE SEQUENCE</scope>
    <source>
        <strain evidence="4">CBS 990.96</strain>
    </source>
</reference>
<accession>A0AAN7GTQ4</accession>
<keyword evidence="3" id="KW-0732">Signal</keyword>